<feature type="signal peptide" evidence="1">
    <location>
        <begin position="1"/>
        <end position="36"/>
    </location>
</feature>
<accession>A0A1H3R9P6</accession>
<dbReference type="InterPro" id="IPR013783">
    <property type="entry name" value="Ig-like_fold"/>
</dbReference>
<evidence type="ECO:0000256" key="1">
    <source>
        <dbReference type="SAM" id="SignalP"/>
    </source>
</evidence>
<dbReference type="Pfam" id="PF17957">
    <property type="entry name" value="Big_7"/>
    <property type="match status" value="2"/>
</dbReference>
<protein>
    <submittedName>
        <fullName evidence="2">Ig-like domain (Group 3)</fullName>
    </submittedName>
</protein>
<dbReference type="EMBL" id="FNPH01000007">
    <property type="protein sequence ID" value="SDZ22360.1"/>
    <property type="molecule type" value="Genomic_DNA"/>
</dbReference>
<evidence type="ECO:0000313" key="2">
    <source>
        <dbReference type="EMBL" id="SDZ22360.1"/>
    </source>
</evidence>
<dbReference type="AlphaFoldDB" id="A0A1H3R9P6"/>
<feature type="chain" id="PRO_5017402011" evidence="1">
    <location>
        <begin position="37"/>
        <end position="313"/>
    </location>
</feature>
<reference evidence="3" key="1">
    <citation type="submission" date="2016-10" db="EMBL/GenBank/DDBJ databases">
        <authorList>
            <person name="Varghese N."/>
            <person name="Submissions S."/>
        </authorList>
    </citation>
    <scope>NUCLEOTIDE SEQUENCE [LARGE SCALE GENOMIC DNA]</scope>
    <source>
        <strain evidence="3">DSM 45245</strain>
    </source>
</reference>
<dbReference type="GO" id="GO:0005975">
    <property type="term" value="P:carbohydrate metabolic process"/>
    <property type="evidence" value="ECO:0007669"/>
    <property type="project" value="UniProtKB-ARBA"/>
</dbReference>
<organism evidence="2 3">
    <name type="scientific">Micromonospora pattaloongensis</name>
    <dbReference type="NCBI Taxonomy" id="405436"/>
    <lineage>
        <taxon>Bacteria</taxon>
        <taxon>Bacillati</taxon>
        <taxon>Actinomycetota</taxon>
        <taxon>Actinomycetes</taxon>
        <taxon>Micromonosporales</taxon>
        <taxon>Micromonosporaceae</taxon>
        <taxon>Micromonospora</taxon>
    </lineage>
</organism>
<keyword evidence="3" id="KW-1185">Reference proteome</keyword>
<name>A0A1H3R9P6_9ACTN</name>
<gene>
    <name evidence="2" type="ORF">SAMN05444365_107163</name>
</gene>
<dbReference type="Proteomes" id="UP000242415">
    <property type="component" value="Unassembled WGS sequence"/>
</dbReference>
<dbReference type="RefSeq" id="WP_175543703.1">
    <property type="nucleotide sequence ID" value="NZ_FNPH01000007.1"/>
</dbReference>
<keyword evidence="1" id="KW-0732">Signal</keyword>
<sequence length="313" mass="33102">MAHRSGLAGPHARRGRAALAASVVAALIASPAPVAAEETDAEPPAVSIISPAANLRVRGVVNVRAAATDNVGVTRVDVYAAGVLAGTRSAEPWTVPVDTTGRNGSVPIRVEAFDAAGNSAAATVSVIADHAGPIVDFVAPDSKAALTGFVNSVVQPTDPAGVAVAELYVSGQLVVRRTRWPWTGFVYLAGHTGAVQLQWQLTDRLGNRTVVSRTVYADHVAPTVRVTKGPRHTAQVRGTIPIVATASDARGIRLVELVVNRVTVKIDTNAPHGFRLDTTRYNGRFTWRIRVTDRAGNVTITPERIAYAAKWRR</sequence>
<dbReference type="STRING" id="405436.SAMN05444365_107163"/>
<evidence type="ECO:0000313" key="3">
    <source>
        <dbReference type="Proteomes" id="UP000242415"/>
    </source>
</evidence>
<dbReference type="Gene3D" id="2.60.40.10">
    <property type="entry name" value="Immunoglobulins"/>
    <property type="match status" value="3"/>
</dbReference>
<proteinExistence type="predicted"/>